<dbReference type="Gene3D" id="2.30.110.10">
    <property type="entry name" value="Electron Transport, Fmn-binding Protein, Chain A"/>
    <property type="match status" value="1"/>
</dbReference>
<dbReference type="InterPro" id="IPR012349">
    <property type="entry name" value="Split_barrel_FMN-bd"/>
</dbReference>
<feature type="compositionally biased region" description="Polar residues" evidence="1">
    <location>
        <begin position="1"/>
        <end position="11"/>
    </location>
</feature>
<name>A0A2X0ITZ1_9ACTN</name>
<dbReference type="AlphaFoldDB" id="A0A2X0ITZ1"/>
<dbReference type="InterPro" id="IPR010982">
    <property type="entry name" value="Lambda_DNA-bd_dom_sf"/>
</dbReference>
<dbReference type="RefSeq" id="WP_111499515.1">
    <property type="nucleotide sequence ID" value="NZ_QKYN01000020.1"/>
</dbReference>
<dbReference type="EMBL" id="QKYN01000020">
    <property type="protein sequence ID" value="RAG86821.1"/>
    <property type="molecule type" value="Genomic_DNA"/>
</dbReference>
<reference evidence="3 4" key="1">
    <citation type="submission" date="2018-06" db="EMBL/GenBank/DDBJ databases">
        <title>Streptacidiphilus pinicola sp. nov., isolated from pine grove soil.</title>
        <authorList>
            <person name="Roh S.G."/>
            <person name="Park S."/>
            <person name="Kim M.-K."/>
            <person name="Yun B.-R."/>
            <person name="Park J."/>
            <person name="Kim M.J."/>
            <person name="Kim Y.S."/>
            <person name="Kim S.B."/>
        </authorList>
    </citation>
    <scope>NUCLEOTIDE SEQUENCE [LARGE SCALE GENOMIC DNA]</scope>
    <source>
        <strain evidence="3 4">MMS16-CNU450</strain>
    </source>
</reference>
<dbReference type="Pfam" id="PF12900">
    <property type="entry name" value="Pyridox_ox_2"/>
    <property type="match status" value="1"/>
</dbReference>
<protein>
    <submittedName>
        <fullName evidence="3">DNA-binding protein</fullName>
    </submittedName>
</protein>
<proteinExistence type="predicted"/>
<dbReference type="OrthoDB" id="7062584at2"/>
<comment type="caution">
    <text evidence="3">The sequence shown here is derived from an EMBL/GenBank/DDBJ whole genome shotgun (WGS) entry which is preliminary data.</text>
</comment>
<feature type="region of interest" description="Disordered" evidence="1">
    <location>
        <begin position="184"/>
        <end position="205"/>
    </location>
</feature>
<dbReference type="GO" id="GO:0003677">
    <property type="term" value="F:DNA binding"/>
    <property type="evidence" value="ECO:0007669"/>
    <property type="project" value="UniProtKB-KW"/>
</dbReference>
<keyword evidence="4" id="KW-1185">Reference proteome</keyword>
<gene>
    <name evidence="3" type="ORF">DN069_04605</name>
</gene>
<evidence type="ECO:0000256" key="1">
    <source>
        <dbReference type="SAM" id="MobiDB-lite"/>
    </source>
</evidence>
<sequence length="234" mass="25409">MFAASSQTQYSPRRGRPGDLGRRITHRRRELGLSVDELAERAGMAPAFVEWAETRPAELGRGGLARIAAALGTSPQELLGGDQGAPPGRSGPDRRVVLTELTDEECRCRLSSRGVGRVVFTVGDELIVRPVNYLVVDGAVLFRTEPDGALAKVVGRRVVLEVDRLDEVLAQGWSLLVSGVAEEDRHDVDRPGTAAEQPHPWASGPRELLVRIHPTRITGRELRPGLRSAPPRGT</sequence>
<feature type="region of interest" description="Disordered" evidence="1">
    <location>
        <begin position="1"/>
        <end position="23"/>
    </location>
</feature>
<dbReference type="Gene3D" id="1.10.260.40">
    <property type="entry name" value="lambda repressor-like DNA-binding domains"/>
    <property type="match status" value="1"/>
</dbReference>
<feature type="domain" description="HTH cro/C1-type" evidence="2">
    <location>
        <begin position="24"/>
        <end position="78"/>
    </location>
</feature>
<accession>A0A2X0ITZ1</accession>
<dbReference type="SUPFAM" id="SSF47413">
    <property type="entry name" value="lambda repressor-like DNA-binding domains"/>
    <property type="match status" value="1"/>
</dbReference>
<dbReference type="PROSITE" id="PS50943">
    <property type="entry name" value="HTH_CROC1"/>
    <property type="match status" value="1"/>
</dbReference>
<keyword evidence="3" id="KW-0238">DNA-binding</keyword>
<dbReference type="CDD" id="cd00093">
    <property type="entry name" value="HTH_XRE"/>
    <property type="match status" value="1"/>
</dbReference>
<organism evidence="3 4">
    <name type="scientific">Streptacidiphilus pinicola</name>
    <dbReference type="NCBI Taxonomy" id="2219663"/>
    <lineage>
        <taxon>Bacteria</taxon>
        <taxon>Bacillati</taxon>
        <taxon>Actinomycetota</taxon>
        <taxon>Actinomycetes</taxon>
        <taxon>Kitasatosporales</taxon>
        <taxon>Streptomycetaceae</taxon>
        <taxon>Streptacidiphilus</taxon>
    </lineage>
</organism>
<dbReference type="InterPro" id="IPR024747">
    <property type="entry name" value="Pyridox_Oxase-rel"/>
</dbReference>
<dbReference type="SMART" id="SM00530">
    <property type="entry name" value="HTH_XRE"/>
    <property type="match status" value="1"/>
</dbReference>
<evidence type="ECO:0000313" key="3">
    <source>
        <dbReference type="EMBL" id="RAG86821.1"/>
    </source>
</evidence>
<evidence type="ECO:0000313" key="4">
    <source>
        <dbReference type="Proteomes" id="UP000248889"/>
    </source>
</evidence>
<dbReference type="Proteomes" id="UP000248889">
    <property type="component" value="Unassembled WGS sequence"/>
</dbReference>
<evidence type="ECO:0000259" key="2">
    <source>
        <dbReference type="PROSITE" id="PS50943"/>
    </source>
</evidence>
<dbReference type="SUPFAM" id="SSF50475">
    <property type="entry name" value="FMN-binding split barrel"/>
    <property type="match status" value="1"/>
</dbReference>
<dbReference type="Pfam" id="PF13560">
    <property type="entry name" value="HTH_31"/>
    <property type="match status" value="1"/>
</dbReference>
<dbReference type="InterPro" id="IPR001387">
    <property type="entry name" value="Cro/C1-type_HTH"/>
</dbReference>